<reference evidence="1" key="1">
    <citation type="submission" date="2020-04" db="EMBL/GenBank/DDBJ databases">
        <title>A chromosome-scale assembly and high-density genetic map of the yellow drum (Nibea albiflora) genome.</title>
        <authorList>
            <person name="Xu D."/>
            <person name="Zhang W."/>
            <person name="Chen R."/>
            <person name="Tan P."/>
            <person name="Wang L."/>
            <person name="Song H."/>
            <person name="Tian L."/>
            <person name="Zhu Q."/>
            <person name="Wang B."/>
        </authorList>
    </citation>
    <scope>NUCLEOTIDE SEQUENCE</scope>
    <source>
        <strain evidence="1">ZJHYS-2018</strain>
    </source>
</reference>
<organism evidence="1 2">
    <name type="scientific">Nibea albiflora</name>
    <name type="common">Yellow drum</name>
    <name type="synonym">Corvina albiflora</name>
    <dbReference type="NCBI Taxonomy" id="240163"/>
    <lineage>
        <taxon>Eukaryota</taxon>
        <taxon>Metazoa</taxon>
        <taxon>Chordata</taxon>
        <taxon>Craniata</taxon>
        <taxon>Vertebrata</taxon>
        <taxon>Euteleostomi</taxon>
        <taxon>Actinopterygii</taxon>
        <taxon>Neopterygii</taxon>
        <taxon>Teleostei</taxon>
        <taxon>Neoteleostei</taxon>
        <taxon>Acanthomorphata</taxon>
        <taxon>Eupercaria</taxon>
        <taxon>Sciaenidae</taxon>
        <taxon>Nibea</taxon>
    </lineage>
</organism>
<comment type="caution">
    <text evidence="1">The sequence shown here is derived from an EMBL/GenBank/DDBJ whole genome shotgun (WGS) entry which is preliminary data.</text>
</comment>
<evidence type="ECO:0000313" key="1">
    <source>
        <dbReference type="EMBL" id="KAG8011154.1"/>
    </source>
</evidence>
<evidence type="ECO:0000313" key="2">
    <source>
        <dbReference type="Proteomes" id="UP000805704"/>
    </source>
</evidence>
<gene>
    <name evidence="1" type="primary">OPN5.3</name>
    <name evidence="1" type="ORF">GBF38_005826</name>
</gene>
<sequence length="668" mass="74566">FPAAILSVSGNAAVLISAARRLTLLKAPELLTVNLAITDIGMALSMYPLSIASAFNHAWIGGDSSCLYYGLMGMIFSITSIMTLAVMGMVRYLVTGSPPKKGSIKFQGRTISIVISGIWLYSCLWAVFPLLGWGSYGPEPFGLACSIDWTGYGESLNHSTFIMTLSLLCTFLPCLVILFSYFGIAWKLHRAYQSIQSNDIQNGNVEKKITLMAVMISSGFLIAWTPYVAVSFWSMFHSKEQDHMAPFVTLLPCLFAKSSTVYNPFIYFIFQRTFWDKLHCLQRLLPCCSHQASSSVEGRKVEDNMVRSSDCSIFGTGTDKTCVELIRAPDTVLSIMGNLLVIITAVRKSSRMKPLELFSVNLAVTDLGAAVTMYPLSVASAWSHHWLGGNVTCVYYGLAGFFFGIASIMNLTILAIVRFIVSFNLHSPNEIFSWKKVKILCVWIWLYALVWALFPILGWGRYGPEPFGLSCSLAWGQMKTEGFSFVISVFLFNLALPSVIMVCCYFGITIRLYFMHRKVMNNSNRVPNIVKLHRRLLIIAVLITIGFMASWSPYGMVSLWSIFRDSGTIPPEVSLLPCMFAKASTVYNPMIYYIFSQSFKREVKQLCSCLFPNSTNDSFNDKDNCIYMVSGHTKPRTDPENIFKEILEPRTATFMPLTVVSSGVISQT</sequence>
<protein>
    <submittedName>
        <fullName evidence="1">Opsin-5</fullName>
    </submittedName>
</protein>
<keyword evidence="2" id="KW-1185">Reference proteome</keyword>
<dbReference type="EMBL" id="CM024802">
    <property type="protein sequence ID" value="KAG8011154.1"/>
    <property type="molecule type" value="Genomic_DNA"/>
</dbReference>
<name>A0ACB7FAD6_NIBAL</name>
<accession>A0ACB7FAD6</accession>
<proteinExistence type="predicted"/>
<feature type="non-terminal residue" evidence="1">
    <location>
        <position position="1"/>
    </location>
</feature>
<dbReference type="Proteomes" id="UP000805704">
    <property type="component" value="Chromosome 14"/>
</dbReference>